<proteinExistence type="predicted"/>
<reference evidence="1" key="1">
    <citation type="submission" date="2016-05" db="EMBL/GenBank/DDBJ databases">
        <title>Microbial consortia oxidize butane by reversing methanogenesis.</title>
        <authorList>
            <person name="Laso-Perez R."/>
            <person name="Richter M."/>
            <person name="Wegener G."/>
            <person name="Musat F."/>
        </authorList>
    </citation>
    <scope>NUCLEOTIDE SEQUENCE [LARGE SCALE GENOMIC DNA]</scope>
    <source>
        <strain evidence="1">BOX2</strain>
    </source>
</reference>
<keyword evidence="2" id="KW-1185">Reference proteome</keyword>
<sequence>MRKKPESDPDLIAQAAQLAMLLEVSASPKAGNVDRCHDYPDTRYEDFLASSVAVYPVFRKAALKDTGVGKLIFEAVEASKRWHTGGNTHFGAFILLIPLVMAGGVQDLAKEIVRGTGWQDAIDFYRAFAIAGVRVGKVNDLNLGSQESLDRIREEKITLFDIFKISSSYDSVSAEWINGFERSFKYAWIVGTNVREYGMNDGIVLTFMQLLAEYPDTFIAMKSGNETALDISATASKLACEFDLDKIRSFDEELIERGINPGATADMIIASIFIALIKGWL</sequence>
<dbReference type="STRING" id="1838285.SCAL_000592"/>
<dbReference type="PATRIC" id="fig|1838285.3.peg.601"/>
<dbReference type="Gene3D" id="1.10.4200.10">
    <property type="entry name" value="Triphosphoribosyl-dephospho-CoA protein"/>
    <property type="match status" value="1"/>
</dbReference>
<comment type="caution">
    <text evidence="1">The sequence shown here is derived from an EMBL/GenBank/DDBJ whole genome shotgun (WGS) entry which is preliminary data.</text>
</comment>
<protein>
    <submittedName>
        <fullName evidence="1">Triphosphoribosyl-dephospho-CoA synthetase</fullName>
    </submittedName>
</protein>
<name>A0A1F2PAJ8_9EURY</name>
<dbReference type="GO" id="GO:0046917">
    <property type="term" value="F:triphosphoribosyl-dephospho-CoA synthase activity"/>
    <property type="evidence" value="ECO:0007669"/>
    <property type="project" value="InterPro"/>
</dbReference>
<dbReference type="Proteomes" id="UP000186940">
    <property type="component" value="Unassembled WGS sequence"/>
</dbReference>
<evidence type="ECO:0000313" key="1">
    <source>
        <dbReference type="EMBL" id="OFV67952.1"/>
    </source>
</evidence>
<dbReference type="AlphaFoldDB" id="A0A1F2PAJ8"/>
<accession>A0A1F2PAJ8</accession>
<dbReference type="PANTHER" id="PTHR42280">
    <property type="entry name" value="CITG FAMILY PROTEIN"/>
    <property type="match status" value="1"/>
</dbReference>
<evidence type="ECO:0000313" key="2">
    <source>
        <dbReference type="Proteomes" id="UP000186940"/>
    </source>
</evidence>
<dbReference type="InterPro" id="IPR002736">
    <property type="entry name" value="CitG"/>
</dbReference>
<dbReference type="PANTHER" id="PTHR42280:SF1">
    <property type="entry name" value="CITG FAMILY PROTEIN"/>
    <property type="match status" value="1"/>
</dbReference>
<dbReference type="EMBL" id="LYOS01000002">
    <property type="protein sequence ID" value="OFV67952.1"/>
    <property type="molecule type" value="Genomic_DNA"/>
</dbReference>
<gene>
    <name evidence="1" type="ORF">SCAL_000592</name>
</gene>
<dbReference type="Pfam" id="PF01874">
    <property type="entry name" value="CitG"/>
    <property type="match status" value="1"/>
</dbReference>
<organism evidence="1 2">
    <name type="scientific">Candidatus Syntropharchaeum caldarium</name>
    <dbReference type="NCBI Taxonomy" id="1838285"/>
    <lineage>
        <taxon>Archaea</taxon>
        <taxon>Methanobacteriati</taxon>
        <taxon>Methanobacteriota</taxon>
        <taxon>Stenosarchaea group</taxon>
        <taxon>Methanomicrobia</taxon>
        <taxon>Methanosarcinales</taxon>
        <taxon>ANME-2 cluster</taxon>
        <taxon>Candidatus Syntropharchaeum</taxon>
    </lineage>
</organism>
<dbReference type="GO" id="GO:0005524">
    <property type="term" value="F:ATP binding"/>
    <property type="evidence" value="ECO:0007669"/>
    <property type="project" value="InterPro"/>
</dbReference>